<feature type="chain" id="PRO_5013176832" evidence="2">
    <location>
        <begin position="20"/>
        <end position="173"/>
    </location>
</feature>
<dbReference type="PROSITE" id="PS00194">
    <property type="entry name" value="THIOREDOXIN_1"/>
    <property type="match status" value="1"/>
</dbReference>
<evidence type="ECO:0000313" key="4">
    <source>
        <dbReference type="EMBL" id="APR03545.1"/>
    </source>
</evidence>
<dbReference type="InterPro" id="IPR050553">
    <property type="entry name" value="Thioredoxin_ResA/DsbE_sf"/>
</dbReference>
<dbReference type="InterPro" id="IPR017937">
    <property type="entry name" value="Thioredoxin_CS"/>
</dbReference>
<feature type="signal peptide" evidence="2">
    <location>
        <begin position="1"/>
        <end position="19"/>
    </location>
</feature>
<sequence>MGAALLLAIAAAPVRAAQAAVADGALGSLVEVEGMPQAPEFELSDTEGKRHRLSAYRGKVVVVNFWSVWCAPCRKEMPAMQRAWEQIRDRDVLILAVNFDDRPEQVSQFFSVIPVQFPVLLGGDRPMLKAWSVHGLPTTYVLDPQGRLRHRVVGEYHWDQPEALELLLGLRGK</sequence>
<dbReference type="SUPFAM" id="SSF52833">
    <property type="entry name" value="Thioredoxin-like"/>
    <property type="match status" value="1"/>
</dbReference>
<dbReference type="Gene3D" id="3.40.30.10">
    <property type="entry name" value="Glutaredoxin"/>
    <property type="match status" value="1"/>
</dbReference>
<dbReference type="Pfam" id="PF00578">
    <property type="entry name" value="AhpC-TSA"/>
    <property type="match status" value="1"/>
</dbReference>
<dbReference type="STRING" id="96773.Tchl_0681"/>
<dbReference type="GO" id="GO:0016209">
    <property type="term" value="F:antioxidant activity"/>
    <property type="evidence" value="ECO:0007669"/>
    <property type="project" value="InterPro"/>
</dbReference>
<dbReference type="PANTHER" id="PTHR42852:SF13">
    <property type="entry name" value="PROTEIN DIPZ"/>
    <property type="match status" value="1"/>
</dbReference>
<keyword evidence="5" id="KW-1185">Reference proteome</keyword>
<organism evidence="4 5">
    <name type="scientific">Thauera chlorobenzoica</name>
    <dbReference type="NCBI Taxonomy" id="96773"/>
    <lineage>
        <taxon>Bacteria</taxon>
        <taxon>Pseudomonadati</taxon>
        <taxon>Pseudomonadota</taxon>
        <taxon>Betaproteobacteria</taxon>
        <taxon>Rhodocyclales</taxon>
        <taxon>Zoogloeaceae</taxon>
        <taxon>Thauera</taxon>
    </lineage>
</organism>
<protein>
    <submittedName>
        <fullName evidence="4">Thioredoxin family protein</fullName>
    </submittedName>
</protein>
<dbReference type="GO" id="GO:0015036">
    <property type="term" value="F:disulfide oxidoreductase activity"/>
    <property type="evidence" value="ECO:0007669"/>
    <property type="project" value="UniProtKB-ARBA"/>
</dbReference>
<keyword evidence="1" id="KW-0676">Redox-active center</keyword>
<dbReference type="EMBL" id="CP018839">
    <property type="protein sequence ID" value="APR03545.1"/>
    <property type="molecule type" value="Genomic_DNA"/>
</dbReference>
<keyword evidence="2" id="KW-0732">Signal</keyword>
<reference evidence="4 5" key="1">
    <citation type="submission" date="2016-12" db="EMBL/GenBank/DDBJ databases">
        <title>Complete genome sequence of Thauera chlorobenzoica, a Betaproteobacterium degrading haloaromatics anaerobically to CO2 and halides.</title>
        <authorList>
            <person name="Goris T."/>
            <person name="Mergelsberg M."/>
            <person name="Boll M."/>
        </authorList>
    </citation>
    <scope>NUCLEOTIDE SEQUENCE [LARGE SCALE GENOMIC DNA]</scope>
    <source>
        <strain evidence="4 5">3CB1</strain>
    </source>
</reference>
<proteinExistence type="predicted"/>
<dbReference type="CDD" id="cd02966">
    <property type="entry name" value="TlpA_like_family"/>
    <property type="match status" value="1"/>
</dbReference>
<dbReference type="KEGG" id="tcl:Tchl_0681"/>
<dbReference type="InterPro" id="IPR000866">
    <property type="entry name" value="AhpC/TSA"/>
</dbReference>
<evidence type="ECO:0000256" key="1">
    <source>
        <dbReference type="ARBA" id="ARBA00023284"/>
    </source>
</evidence>
<dbReference type="InterPro" id="IPR036249">
    <property type="entry name" value="Thioredoxin-like_sf"/>
</dbReference>
<gene>
    <name evidence="4" type="ORF">Tchl_0681</name>
</gene>
<feature type="domain" description="Thioredoxin" evidence="3">
    <location>
        <begin position="32"/>
        <end position="172"/>
    </location>
</feature>
<dbReference type="PROSITE" id="PS51352">
    <property type="entry name" value="THIOREDOXIN_2"/>
    <property type="match status" value="1"/>
</dbReference>
<dbReference type="RefSeq" id="WP_075147149.1">
    <property type="nucleotide sequence ID" value="NZ_CP018839.1"/>
</dbReference>
<evidence type="ECO:0000256" key="2">
    <source>
        <dbReference type="SAM" id="SignalP"/>
    </source>
</evidence>
<evidence type="ECO:0000313" key="5">
    <source>
        <dbReference type="Proteomes" id="UP000185739"/>
    </source>
</evidence>
<accession>A0A1L6F9F3</accession>
<dbReference type="AlphaFoldDB" id="A0A1L6F9F3"/>
<dbReference type="Proteomes" id="UP000185739">
    <property type="component" value="Chromosome"/>
</dbReference>
<dbReference type="InterPro" id="IPR013766">
    <property type="entry name" value="Thioredoxin_domain"/>
</dbReference>
<evidence type="ECO:0000259" key="3">
    <source>
        <dbReference type="PROSITE" id="PS51352"/>
    </source>
</evidence>
<dbReference type="PANTHER" id="PTHR42852">
    <property type="entry name" value="THIOL:DISULFIDE INTERCHANGE PROTEIN DSBE"/>
    <property type="match status" value="1"/>
</dbReference>
<name>A0A1L6F9F3_9RHOO</name>